<gene>
    <name evidence="2" type="ORF">CALMAC_LOCUS20779</name>
</gene>
<feature type="region of interest" description="Disordered" evidence="1">
    <location>
        <begin position="1"/>
        <end position="122"/>
    </location>
</feature>
<dbReference type="AlphaFoldDB" id="A0A653DXT5"/>
<evidence type="ECO:0000256" key="1">
    <source>
        <dbReference type="SAM" id="MobiDB-lite"/>
    </source>
</evidence>
<evidence type="ECO:0000313" key="3">
    <source>
        <dbReference type="Proteomes" id="UP000410492"/>
    </source>
</evidence>
<evidence type="ECO:0000313" key="2">
    <source>
        <dbReference type="EMBL" id="VEN64161.1"/>
    </source>
</evidence>
<feature type="compositionally biased region" description="Basic and acidic residues" evidence="1">
    <location>
        <begin position="76"/>
        <end position="91"/>
    </location>
</feature>
<dbReference type="PANTHER" id="PTHR34239:SF2">
    <property type="entry name" value="TRANSPOSABLE ELEMENT P TRANSPOSASE_THAP9 CONSERVED DOMAIN-CONTAINING PROTEIN"/>
    <property type="match status" value="1"/>
</dbReference>
<proteinExistence type="predicted"/>
<feature type="compositionally biased region" description="Polar residues" evidence="1">
    <location>
        <begin position="379"/>
        <end position="395"/>
    </location>
</feature>
<feature type="compositionally biased region" description="Basic and acidic residues" evidence="1">
    <location>
        <begin position="22"/>
        <end position="33"/>
    </location>
</feature>
<feature type="region of interest" description="Disordered" evidence="1">
    <location>
        <begin position="360"/>
        <end position="438"/>
    </location>
</feature>
<name>A0A653DXT5_CALMS</name>
<keyword evidence="3" id="KW-1185">Reference proteome</keyword>
<organism evidence="2 3">
    <name type="scientific">Callosobruchus maculatus</name>
    <name type="common">Southern cowpea weevil</name>
    <name type="synonym">Pulse bruchid</name>
    <dbReference type="NCBI Taxonomy" id="64391"/>
    <lineage>
        <taxon>Eukaryota</taxon>
        <taxon>Metazoa</taxon>
        <taxon>Ecdysozoa</taxon>
        <taxon>Arthropoda</taxon>
        <taxon>Hexapoda</taxon>
        <taxon>Insecta</taxon>
        <taxon>Pterygota</taxon>
        <taxon>Neoptera</taxon>
        <taxon>Endopterygota</taxon>
        <taxon>Coleoptera</taxon>
        <taxon>Polyphaga</taxon>
        <taxon>Cucujiformia</taxon>
        <taxon>Chrysomeloidea</taxon>
        <taxon>Chrysomelidae</taxon>
        <taxon>Bruchinae</taxon>
        <taxon>Bruchini</taxon>
        <taxon>Callosobruchus</taxon>
    </lineage>
</organism>
<dbReference type="EMBL" id="CAACVG010015155">
    <property type="protein sequence ID" value="VEN64161.1"/>
    <property type="molecule type" value="Genomic_DNA"/>
</dbReference>
<feature type="compositionally biased region" description="Basic residues" evidence="1">
    <location>
        <begin position="34"/>
        <end position="55"/>
    </location>
</feature>
<dbReference type="OrthoDB" id="6783029at2759"/>
<reference evidence="2 3" key="1">
    <citation type="submission" date="2019-01" db="EMBL/GenBank/DDBJ databases">
        <authorList>
            <person name="Sayadi A."/>
        </authorList>
    </citation>
    <scope>NUCLEOTIDE SEQUENCE [LARGE SCALE GENOMIC DNA]</scope>
</reference>
<dbReference type="Proteomes" id="UP000410492">
    <property type="component" value="Unassembled WGS sequence"/>
</dbReference>
<feature type="compositionally biased region" description="Basic residues" evidence="1">
    <location>
        <begin position="425"/>
        <end position="438"/>
    </location>
</feature>
<dbReference type="PANTHER" id="PTHR34239">
    <property type="entry name" value="APPLE DOMAIN-CONTAINING PROTEIN"/>
    <property type="match status" value="1"/>
</dbReference>
<sequence>MGKHRSRSHSREKPSRRQLQKTIEELRDRLQRRDRNRRSKSRRHIRSASRSRSRSHSGDRHSVQCRTTQKRRRGHDTKARNPERTSREHRVLNSPISPRYSEEEQSRRSTSRASYGSASVENVRSRALHCPATDQIEDHPDTGDPDTLVLQDDTILQATETDDNTTEQLPACIKQALGIESDTGKKQSYHLKDPIRDVWLQTTERGLGKENLEQLLDRHRSPSNFPTLEPPKINPEVAPILSQAYVKRDQCHTRYQSLVTKGASAIGRCLNYVVEQIKENPESNLKEQLLPHLADAGTILTHLFYEISAVRRDYILQVLSKSVKEAVKDSTPGEFLYGTDLGEKIKMVKNLEKAGNEIRQDSYVQRAAPSGFKRGGGNTSQRQHGPSRSTYTLQRQYEENSSRSYLNRQRPPRQSRRDMGPRKGQTSKKSRQPVTKYR</sequence>
<accession>A0A653DXT5</accession>
<protein>
    <submittedName>
        <fullName evidence="2">Uncharacterized protein</fullName>
    </submittedName>
</protein>